<dbReference type="InterPro" id="IPR008984">
    <property type="entry name" value="SMAD_FHA_dom_sf"/>
</dbReference>
<evidence type="ECO:0000256" key="2">
    <source>
        <dbReference type="ARBA" id="ARBA00022771"/>
    </source>
</evidence>
<dbReference type="SMART" id="SM00744">
    <property type="entry name" value="RINGv"/>
    <property type="match status" value="1"/>
</dbReference>
<keyword evidence="1" id="KW-0479">Metal-binding</keyword>
<dbReference type="Pfam" id="PF00498">
    <property type="entry name" value="FHA"/>
    <property type="match status" value="1"/>
</dbReference>
<keyword evidence="3" id="KW-0862">Zinc</keyword>
<evidence type="ECO:0000313" key="7">
    <source>
        <dbReference type="Proteomes" id="UP001189429"/>
    </source>
</evidence>
<evidence type="ECO:0000259" key="4">
    <source>
        <dbReference type="PROSITE" id="PS50006"/>
    </source>
</evidence>
<dbReference type="SMART" id="SM00240">
    <property type="entry name" value="FHA"/>
    <property type="match status" value="1"/>
</dbReference>
<name>A0ABN9VI67_9DINO</name>
<dbReference type="SUPFAM" id="SSF57850">
    <property type="entry name" value="RING/U-box"/>
    <property type="match status" value="1"/>
</dbReference>
<keyword evidence="2" id="KW-0863">Zinc-finger</keyword>
<dbReference type="Gene3D" id="2.60.200.20">
    <property type="match status" value="1"/>
</dbReference>
<dbReference type="CDD" id="cd00060">
    <property type="entry name" value="FHA"/>
    <property type="match status" value="1"/>
</dbReference>
<dbReference type="InterPro" id="IPR000253">
    <property type="entry name" value="FHA_dom"/>
</dbReference>
<keyword evidence="7" id="KW-1185">Reference proteome</keyword>
<dbReference type="PROSITE" id="PS50006">
    <property type="entry name" value="FHA_DOMAIN"/>
    <property type="match status" value="1"/>
</dbReference>
<accession>A0ABN9VI67</accession>
<organism evidence="6 7">
    <name type="scientific">Prorocentrum cordatum</name>
    <dbReference type="NCBI Taxonomy" id="2364126"/>
    <lineage>
        <taxon>Eukaryota</taxon>
        <taxon>Sar</taxon>
        <taxon>Alveolata</taxon>
        <taxon>Dinophyceae</taxon>
        <taxon>Prorocentrales</taxon>
        <taxon>Prorocentraceae</taxon>
        <taxon>Prorocentrum</taxon>
    </lineage>
</organism>
<dbReference type="PANTHER" id="PTHR46210:SF1">
    <property type="entry name" value="FHA DOMAIN-CONTAINING PROTEIN"/>
    <property type="match status" value="1"/>
</dbReference>
<sequence length="449" mass="49015">MCVRNGTSVFVQSQTAPVSNTCHPLLRLLQDDGLFWVDPSPPPGSSTKPWVVVRDMLHGAHHLCEGDVVKLGRVELLVRQLVGAGEAQPDLRLGDPCSVCGVKDRGDKDLEQTPCRVCLQAGPGEDDPLIAPCSCRGSIEYVHLGCLRAWIGVCMDLSASSAGSSYFFRPMSCNICNAVYPTYVQNDVAPQDRFGWWRCSRRSRPSSCQQLVPLVEVPRTEPPFIVLEELRGDSPHSGCHGLHVTSLAERALELGRSKQSDVRIIDWSVSRCHATIRFEQGRFLLEDKGSRFGTLVAMRRPCLVEPSQGLSVQVGRTVLSLSVQPDLEATRDGSLQLCSSGTEQHGDAASTCCSVSPRPCGPPHKAEARRLACFPVLRPSGCSLLNRFANSAGPYYAIVGVCVRVLTRARSRSMPKLLPKILARLWPVGPANCRSSVPVSIALPRLDYR</sequence>
<dbReference type="PROSITE" id="PS51292">
    <property type="entry name" value="ZF_RING_CH"/>
    <property type="match status" value="1"/>
</dbReference>
<dbReference type="SUPFAM" id="SSF49879">
    <property type="entry name" value="SMAD/FHA domain"/>
    <property type="match status" value="1"/>
</dbReference>
<dbReference type="PANTHER" id="PTHR46210">
    <property type="entry name" value="FHA DOMAIN-CONTAINING PROTEIN"/>
    <property type="match status" value="1"/>
</dbReference>
<dbReference type="Gene3D" id="3.30.40.10">
    <property type="entry name" value="Zinc/RING finger domain, C3HC4 (zinc finger)"/>
    <property type="match status" value="1"/>
</dbReference>
<dbReference type="InterPro" id="IPR011016">
    <property type="entry name" value="Znf_RING-CH"/>
</dbReference>
<evidence type="ECO:0000256" key="1">
    <source>
        <dbReference type="ARBA" id="ARBA00022723"/>
    </source>
</evidence>
<proteinExistence type="predicted"/>
<dbReference type="EMBL" id="CAUYUJ010017219">
    <property type="protein sequence ID" value="CAK0872925.1"/>
    <property type="molecule type" value="Genomic_DNA"/>
</dbReference>
<feature type="domain" description="RING-CH-type" evidence="5">
    <location>
        <begin position="107"/>
        <end position="183"/>
    </location>
</feature>
<gene>
    <name evidence="6" type="ORF">PCOR1329_LOCUS58258</name>
</gene>
<feature type="domain" description="FHA" evidence="4">
    <location>
        <begin position="252"/>
        <end position="301"/>
    </location>
</feature>
<evidence type="ECO:0000313" key="6">
    <source>
        <dbReference type="EMBL" id="CAK0872925.1"/>
    </source>
</evidence>
<evidence type="ECO:0000256" key="3">
    <source>
        <dbReference type="ARBA" id="ARBA00022833"/>
    </source>
</evidence>
<evidence type="ECO:0008006" key="8">
    <source>
        <dbReference type="Google" id="ProtNLM"/>
    </source>
</evidence>
<dbReference type="Pfam" id="PF12906">
    <property type="entry name" value="RINGv"/>
    <property type="match status" value="1"/>
</dbReference>
<protein>
    <recommendedName>
        <fullName evidence="8">RING-CH-type domain-containing protein</fullName>
    </recommendedName>
</protein>
<dbReference type="CDD" id="cd16495">
    <property type="entry name" value="RING_CH-C4HC3_MARCH"/>
    <property type="match status" value="1"/>
</dbReference>
<dbReference type="InterPro" id="IPR013083">
    <property type="entry name" value="Znf_RING/FYVE/PHD"/>
</dbReference>
<reference evidence="6" key="1">
    <citation type="submission" date="2023-10" db="EMBL/GenBank/DDBJ databases">
        <authorList>
            <person name="Chen Y."/>
            <person name="Shah S."/>
            <person name="Dougan E. K."/>
            <person name="Thang M."/>
            <person name="Chan C."/>
        </authorList>
    </citation>
    <scope>NUCLEOTIDE SEQUENCE [LARGE SCALE GENOMIC DNA]</scope>
</reference>
<dbReference type="Proteomes" id="UP001189429">
    <property type="component" value="Unassembled WGS sequence"/>
</dbReference>
<evidence type="ECO:0000259" key="5">
    <source>
        <dbReference type="PROSITE" id="PS51292"/>
    </source>
</evidence>
<comment type="caution">
    <text evidence="6">The sequence shown here is derived from an EMBL/GenBank/DDBJ whole genome shotgun (WGS) entry which is preliminary data.</text>
</comment>